<name>A0A1I7IY57_9BURK</name>
<reference evidence="7" key="1">
    <citation type="submission" date="2016-10" db="EMBL/GenBank/DDBJ databases">
        <authorList>
            <person name="Varghese N."/>
            <person name="Submissions S."/>
        </authorList>
    </citation>
    <scope>NUCLEOTIDE SEQUENCE [LARGE SCALE GENOMIC DNA]</scope>
    <source>
        <strain evidence="7">CGMCC 1.11014</strain>
    </source>
</reference>
<dbReference type="AlphaFoldDB" id="A0A1I7IY57"/>
<accession>A0A1I7IY57</accession>
<dbReference type="Proteomes" id="UP000199391">
    <property type="component" value="Unassembled WGS sequence"/>
</dbReference>
<keyword evidence="7" id="KW-1185">Reference proteome</keyword>
<dbReference type="InterPro" id="IPR026590">
    <property type="entry name" value="Ssirtuin_cat_dom"/>
</dbReference>
<evidence type="ECO:0000256" key="1">
    <source>
        <dbReference type="ARBA" id="ARBA00012928"/>
    </source>
</evidence>
<proteinExistence type="predicted"/>
<gene>
    <name evidence="6" type="ORF">SAMN05216552_1009154</name>
</gene>
<dbReference type="RefSeq" id="WP_093555803.1">
    <property type="nucleotide sequence ID" value="NZ_FPBO01000009.1"/>
</dbReference>
<comment type="caution">
    <text evidence="4">Lacks conserved residue(s) required for the propagation of feature annotation.</text>
</comment>
<dbReference type="Pfam" id="PF02146">
    <property type="entry name" value="SIR2"/>
    <property type="match status" value="1"/>
</dbReference>
<keyword evidence="2" id="KW-0808">Transferase</keyword>
<dbReference type="InterPro" id="IPR050134">
    <property type="entry name" value="NAD-dep_sirtuin_deacylases"/>
</dbReference>
<protein>
    <recommendedName>
        <fullName evidence="1">protein acetyllysine N-acetyltransferase</fullName>
        <ecNumber evidence="1">2.3.1.286</ecNumber>
    </recommendedName>
</protein>
<dbReference type="InterPro" id="IPR026591">
    <property type="entry name" value="Sirtuin_cat_small_dom_sf"/>
</dbReference>
<feature type="domain" description="Deacetylase sirtuin-type" evidence="5">
    <location>
        <begin position="1"/>
        <end position="275"/>
    </location>
</feature>
<dbReference type="EC" id="2.3.1.286" evidence="1"/>
<evidence type="ECO:0000313" key="7">
    <source>
        <dbReference type="Proteomes" id="UP000199391"/>
    </source>
</evidence>
<organism evidence="6 7">
    <name type="scientific">Pseudoduganella namucuonensis</name>
    <dbReference type="NCBI Taxonomy" id="1035707"/>
    <lineage>
        <taxon>Bacteria</taxon>
        <taxon>Pseudomonadati</taxon>
        <taxon>Pseudomonadota</taxon>
        <taxon>Betaproteobacteria</taxon>
        <taxon>Burkholderiales</taxon>
        <taxon>Oxalobacteraceae</taxon>
        <taxon>Telluria group</taxon>
        <taxon>Pseudoduganella</taxon>
    </lineage>
</organism>
<dbReference type="Gene3D" id="3.30.1600.10">
    <property type="entry name" value="SIR2/SIRT2 'Small Domain"/>
    <property type="match status" value="1"/>
</dbReference>
<keyword evidence="3" id="KW-0520">NAD</keyword>
<evidence type="ECO:0000256" key="4">
    <source>
        <dbReference type="PROSITE-ProRule" id="PRU00236"/>
    </source>
</evidence>
<dbReference type="PROSITE" id="PS50305">
    <property type="entry name" value="SIRTUIN"/>
    <property type="match status" value="1"/>
</dbReference>
<sequence length="275" mass="30022">MTIEQAADLIAQADSLIIAAGAGMGVDSGLPDFRGNAGFWKAYPALARARLEFTSVASPQTFRVDPSLAWGFYGHRLRLYRDTRPHAGFDLLRAWGGRMEHGYSVFTSNVDGQFQLAGFDPQRIVECHGSIHHLQCMAACDGDIWSADRFQPDVDAAACRLRNAPPACPHCGKLARPNILMFGDWDWLERRSEAQAARQQAWLAGVRRPVVVELGAGTAIPSVRHFSHGIVQRHGGRLIRINPREPEVPGPRDVGLAMGALEGLSAIAARLAKRA</sequence>
<dbReference type="GO" id="GO:0070403">
    <property type="term" value="F:NAD+ binding"/>
    <property type="evidence" value="ECO:0007669"/>
    <property type="project" value="InterPro"/>
</dbReference>
<evidence type="ECO:0000256" key="2">
    <source>
        <dbReference type="ARBA" id="ARBA00022679"/>
    </source>
</evidence>
<dbReference type="OrthoDB" id="9800582at2"/>
<dbReference type="InterPro" id="IPR029035">
    <property type="entry name" value="DHS-like_NAD/FAD-binding_dom"/>
</dbReference>
<dbReference type="EMBL" id="FPBO01000009">
    <property type="protein sequence ID" value="SFU77870.1"/>
    <property type="molecule type" value="Genomic_DNA"/>
</dbReference>
<dbReference type="Gene3D" id="3.40.50.1220">
    <property type="entry name" value="TPP-binding domain"/>
    <property type="match status" value="1"/>
</dbReference>
<dbReference type="PANTHER" id="PTHR11085:SF4">
    <property type="entry name" value="NAD-DEPENDENT PROTEIN DEACYLASE"/>
    <property type="match status" value="1"/>
</dbReference>
<dbReference type="SUPFAM" id="SSF52467">
    <property type="entry name" value="DHS-like NAD/FAD-binding domain"/>
    <property type="match status" value="1"/>
</dbReference>
<dbReference type="GO" id="GO:0017136">
    <property type="term" value="F:histone deacetylase activity, NAD-dependent"/>
    <property type="evidence" value="ECO:0007669"/>
    <property type="project" value="TreeGrafter"/>
</dbReference>
<dbReference type="PANTHER" id="PTHR11085">
    <property type="entry name" value="NAD-DEPENDENT PROTEIN DEACYLASE SIRTUIN-5, MITOCHONDRIAL-RELATED"/>
    <property type="match status" value="1"/>
</dbReference>
<dbReference type="InterPro" id="IPR003000">
    <property type="entry name" value="Sirtuin"/>
</dbReference>
<dbReference type="STRING" id="1035707.SAMN05216552_1009154"/>
<evidence type="ECO:0000256" key="3">
    <source>
        <dbReference type="ARBA" id="ARBA00023027"/>
    </source>
</evidence>
<evidence type="ECO:0000313" key="6">
    <source>
        <dbReference type="EMBL" id="SFU77870.1"/>
    </source>
</evidence>
<evidence type="ECO:0000259" key="5">
    <source>
        <dbReference type="PROSITE" id="PS50305"/>
    </source>
</evidence>